<keyword evidence="2" id="KW-1185">Reference proteome</keyword>
<sequence>MNAREARAAERLSCEVLRDRVLRRPASVVRVLHRQPEDSDDDVSWAGLPAAVRHTVRAEAYLRLQRPDAAFAEVRVAIAAIAGANDGITADAPPQVLPLAAVYADLSVCVGDQDAAACCRVYQGLAERVGEERRTQLAAALHAVAVYHHEDGERGRLYLAQALRSHRSVYGDDGTSRMLAEGLAVMADTLTDGRHHRGRADPFRIPVPGGRLCPDETRGRRHYLASRIQLHPPHLPPDVIGEAS</sequence>
<protein>
    <submittedName>
        <fullName evidence="1">Uncharacterized protein</fullName>
    </submittedName>
</protein>
<evidence type="ECO:0000313" key="2">
    <source>
        <dbReference type="Proteomes" id="UP000598146"/>
    </source>
</evidence>
<proteinExistence type="predicted"/>
<comment type="caution">
    <text evidence="1">The sequence shown here is derived from an EMBL/GenBank/DDBJ whole genome shotgun (WGS) entry which is preliminary data.</text>
</comment>
<gene>
    <name evidence="1" type="ORF">I4J89_47995</name>
</gene>
<reference evidence="1" key="1">
    <citation type="submission" date="2020-11" db="EMBL/GenBank/DDBJ databases">
        <title>Isolation and identification of active actinomycetes.</title>
        <authorList>
            <person name="Sun X."/>
        </authorList>
    </citation>
    <scope>NUCLEOTIDE SEQUENCE</scope>
    <source>
        <strain evidence="1">NEAU-A11</strain>
    </source>
</reference>
<dbReference type="Proteomes" id="UP000598146">
    <property type="component" value="Unassembled WGS sequence"/>
</dbReference>
<dbReference type="RefSeq" id="WP_196420920.1">
    <property type="nucleotide sequence ID" value="NZ_JADQTO010000056.1"/>
</dbReference>
<name>A0A931CJJ0_9ACTN</name>
<accession>A0A931CJJ0</accession>
<dbReference type="AlphaFoldDB" id="A0A931CJJ0"/>
<organism evidence="1 2">
    <name type="scientific">Actinoplanes aureus</name>
    <dbReference type="NCBI Taxonomy" id="2792083"/>
    <lineage>
        <taxon>Bacteria</taxon>
        <taxon>Bacillati</taxon>
        <taxon>Actinomycetota</taxon>
        <taxon>Actinomycetes</taxon>
        <taxon>Micromonosporales</taxon>
        <taxon>Micromonosporaceae</taxon>
        <taxon>Actinoplanes</taxon>
    </lineage>
</organism>
<dbReference type="EMBL" id="JADQTO010000056">
    <property type="protein sequence ID" value="MBG0569177.1"/>
    <property type="molecule type" value="Genomic_DNA"/>
</dbReference>
<evidence type="ECO:0000313" key="1">
    <source>
        <dbReference type="EMBL" id="MBG0569177.1"/>
    </source>
</evidence>